<keyword evidence="1" id="KW-0732">Signal</keyword>
<dbReference type="OrthoDB" id="1432909at2"/>
<protein>
    <submittedName>
        <fullName evidence="2">Uncharacterized protein</fullName>
    </submittedName>
</protein>
<organism evidence="2 3">
    <name type="scientific">Thermoanaerobacterium thermosaccharolyticum (strain ATCC 7956 / DSM 571 / NCIMB 9385 / NCA 3814 / NCTC 13789 / WDCM 00135 / 2032)</name>
    <name type="common">Clostridium thermosaccharolyticum</name>
    <dbReference type="NCBI Taxonomy" id="580327"/>
    <lineage>
        <taxon>Bacteria</taxon>
        <taxon>Bacillati</taxon>
        <taxon>Bacillota</taxon>
        <taxon>Clostridia</taxon>
        <taxon>Thermoanaerobacterales</taxon>
        <taxon>Thermoanaerobacteraceae</taxon>
        <taxon>Thermoanaerobacterium</taxon>
    </lineage>
</organism>
<feature type="signal peptide" evidence="1">
    <location>
        <begin position="1"/>
        <end position="26"/>
    </location>
</feature>
<dbReference type="GeneID" id="93863065"/>
<dbReference type="AlphaFoldDB" id="D9TP12"/>
<keyword evidence="3" id="KW-1185">Reference proteome</keyword>
<proteinExistence type="predicted"/>
<evidence type="ECO:0000313" key="2">
    <source>
        <dbReference type="EMBL" id="ADL67750.1"/>
    </source>
</evidence>
<name>D9TP12_THETC</name>
<evidence type="ECO:0000313" key="3">
    <source>
        <dbReference type="Proteomes" id="UP000001626"/>
    </source>
</evidence>
<feature type="chain" id="PRO_5003129251" evidence="1">
    <location>
        <begin position="27"/>
        <end position="320"/>
    </location>
</feature>
<evidence type="ECO:0000256" key="1">
    <source>
        <dbReference type="SAM" id="SignalP"/>
    </source>
</evidence>
<dbReference type="RefSeq" id="WP_013296729.1">
    <property type="nucleotide sequence ID" value="NC_014410.1"/>
</dbReference>
<reference evidence="2 3" key="1">
    <citation type="submission" date="2010-08" db="EMBL/GenBank/DDBJ databases">
        <title>Complete sequence of Thermoanaerobacterium thermosaccharolyticum DSM 571.</title>
        <authorList>
            <consortium name="US DOE Joint Genome Institute"/>
            <person name="Lucas S."/>
            <person name="Copeland A."/>
            <person name="Lapidus A."/>
            <person name="Cheng J.-F."/>
            <person name="Bruce D."/>
            <person name="Goodwin L."/>
            <person name="Pitluck S."/>
            <person name="Teshima H."/>
            <person name="Detter J.C."/>
            <person name="Han C."/>
            <person name="Tapia R."/>
            <person name="Land M."/>
            <person name="Hauser L."/>
            <person name="Chang Y.-J."/>
            <person name="Jeffries C."/>
            <person name="Kyrpides N."/>
            <person name="Ivanova N."/>
            <person name="Mikhailova N."/>
            <person name="Hemme C.L."/>
            <person name="Woyke T."/>
        </authorList>
    </citation>
    <scope>NUCLEOTIDE SEQUENCE [LARGE SCALE GENOMIC DNA]</scope>
    <source>
        <strain evidence="3">ATCC 7956 / DSM 571 / NCIMB 9385 / NCA 3814 / NCTC 13789 / WDCM 00135 / 2032</strain>
    </source>
</reference>
<dbReference type="EMBL" id="CP002171">
    <property type="protein sequence ID" value="ADL67750.1"/>
    <property type="molecule type" value="Genomic_DNA"/>
</dbReference>
<sequence>MLKKKSITILIAVALIVSSMVSTAFAEVDKFPVKYGEPIEVMEETTTTQQDIDNTIKAIEDDFNKSKLPKIDQAQIQQNTEKAIKLLDKLNGTKSKNDKSDQLITATGTYYDQNKAKLRAANFMEGVLDLDEGLTSTEIYKIGVTFANQARDAALKEFPSNVMLQDAFRHFSWNYISTGGVGTLKTRTATINHEWGLLILEPVTNYYTNRYNTYRSQGYNDYNAANKAFSDAVAYIPDLKYQLVTICKSSYSFFKSFFTVSNIMDLHNNCYGRAYYEKMPNAGYKTAFYTAKNKGELILSESSVGDYQYKYVWQSQWYTY</sequence>
<dbReference type="eggNOG" id="ENOG5033U7E">
    <property type="taxonomic scope" value="Bacteria"/>
</dbReference>
<dbReference type="Proteomes" id="UP000001626">
    <property type="component" value="Chromosome"/>
</dbReference>
<dbReference type="KEGG" id="ttm:Tthe_0163"/>
<accession>D9TP12</accession>
<gene>
    <name evidence="2" type="ordered locus">Tthe_0163</name>
</gene>
<dbReference type="HOGENOM" id="CLU_868600_0_0_9"/>